<comment type="caution">
    <text evidence="1">The sequence shown here is derived from an EMBL/GenBank/DDBJ whole genome shotgun (WGS) entry which is preliminary data.</text>
</comment>
<organism evidence="1 2">
    <name type="scientific">Cryptolaemus montrouzieri</name>
    <dbReference type="NCBI Taxonomy" id="559131"/>
    <lineage>
        <taxon>Eukaryota</taxon>
        <taxon>Metazoa</taxon>
        <taxon>Ecdysozoa</taxon>
        <taxon>Arthropoda</taxon>
        <taxon>Hexapoda</taxon>
        <taxon>Insecta</taxon>
        <taxon>Pterygota</taxon>
        <taxon>Neoptera</taxon>
        <taxon>Endopterygota</taxon>
        <taxon>Coleoptera</taxon>
        <taxon>Polyphaga</taxon>
        <taxon>Cucujiformia</taxon>
        <taxon>Coccinelloidea</taxon>
        <taxon>Coccinellidae</taxon>
        <taxon>Scymninae</taxon>
        <taxon>Scymnini</taxon>
        <taxon>Cryptolaemus</taxon>
    </lineage>
</organism>
<protein>
    <recommendedName>
        <fullName evidence="3">HTH psq-type domain-containing protein</fullName>
    </recommendedName>
</protein>
<dbReference type="AlphaFoldDB" id="A0ABD2NE02"/>
<reference evidence="1 2" key="1">
    <citation type="journal article" date="2021" name="BMC Biol.">
        <title>Horizontally acquired antibacterial genes associated with adaptive radiation of ladybird beetles.</title>
        <authorList>
            <person name="Li H.S."/>
            <person name="Tang X.F."/>
            <person name="Huang Y.H."/>
            <person name="Xu Z.Y."/>
            <person name="Chen M.L."/>
            <person name="Du X.Y."/>
            <person name="Qiu B.Y."/>
            <person name="Chen P.T."/>
            <person name="Zhang W."/>
            <person name="Slipinski A."/>
            <person name="Escalona H.E."/>
            <person name="Waterhouse R.M."/>
            <person name="Zwick A."/>
            <person name="Pang H."/>
        </authorList>
    </citation>
    <scope>NUCLEOTIDE SEQUENCE [LARGE SCALE GENOMIC DNA]</scope>
    <source>
        <strain evidence="1">SYSU2018</strain>
    </source>
</reference>
<gene>
    <name evidence="1" type="ORF">HHI36_011800</name>
</gene>
<sequence length="123" mass="14291">MRRVKNAEAEPAQSALCHCQRIITRHRSRQIRHPLAVAWEQPNVPRQKCQNLTNTRRERWEKEEMAATIAAVREKEVGYTKATKLFNVPTRSTLFRFVTDRDSPIEAITNNLTGRRPVVGQEK</sequence>
<evidence type="ECO:0000313" key="1">
    <source>
        <dbReference type="EMBL" id="KAL3276416.1"/>
    </source>
</evidence>
<dbReference type="Proteomes" id="UP001516400">
    <property type="component" value="Unassembled WGS sequence"/>
</dbReference>
<keyword evidence="2" id="KW-1185">Reference proteome</keyword>
<dbReference type="Gene3D" id="1.10.10.60">
    <property type="entry name" value="Homeodomain-like"/>
    <property type="match status" value="1"/>
</dbReference>
<proteinExistence type="predicted"/>
<name>A0ABD2NE02_9CUCU</name>
<evidence type="ECO:0000313" key="2">
    <source>
        <dbReference type="Proteomes" id="UP001516400"/>
    </source>
</evidence>
<dbReference type="EMBL" id="JABFTP020000103">
    <property type="protein sequence ID" value="KAL3276416.1"/>
    <property type="molecule type" value="Genomic_DNA"/>
</dbReference>
<evidence type="ECO:0008006" key="3">
    <source>
        <dbReference type="Google" id="ProtNLM"/>
    </source>
</evidence>
<accession>A0ABD2NE02</accession>